<feature type="domain" description="HAMP" evidence="12">
    <location>
        <begin position="189"/>
        <end position="242"/>
    </location>
</feature>
<evidence type="ECO:0000256" key="1">
    <source>
        <dbReference type="ARBA" id="ARBA00000085"/>
    </source>
</evidence>
<dbReference type="Gene3D" id="1.10.287.130">
    <property type="match status" value="1"/>
</dbReference>
<evidence type="ECO:0000256" key="9">
    <source>
        <dbReference type="ARBA" id="ARBA00023012"/>
    </source>
</evidence>
<proteinExistence type="predicted"/>
<dbReference type="Pfam" id="PF02518">
    <property type="entry name" value="HATPase_c"/>
    <property type="match status" value="1"/>
</dbReference>
<dbReference type="GO" id="GO:0005886">
    <property type="term" value="C:plasma membrane"/>
    <property type="evidence" value="ECO:0007669"/>
    <property type="project" value="UniProtKB-SubCell"/>
</dbReference>
<dbReference type="PANTHER" id="PTHR45436:SF5">
    <property type="entry name" value="SENSOR HISTIDINE KINASE TRCS"/>
    <property type="match status" value="1"/>
</dbReference>
<accession>A0A975L9B8</accession>
<dbReference type="InterPro" id="IPR003594">
    <property type="entry name" value="HATPase_dom"/>
</dbReference>
<dbReference type="Pfam" id="PF00672">
    <property type="entry name" value="HAMP"/>
    <property type="match status" value="1"/>
</dbReference>
<keyword evidence="14" id="KW-1185">Reference proteome</keyword>
<dbReference type="EMBL" id="CP074402">
    <property type="protein sequence ID" value="QVJ01410.1"/>
    <property type="molecule type" value="Genomic_DNA"/>
</dbReference>
<evidence type="ECO:0000256" key="7">
    <source>
        <dbReference type="ARBA" id="ARBA00022777"/>
    </source>
</evidence>
<evidence type="ECO:0000256" key="6">
    <source>
        <dbReference type="ARBA" id="ARBA00022692"/>
    </source>
</evidence>
<evidence type="ECO:0000313" key="14">
    <source>
        <dbReference type="Proteomes" id="UP000682416"/>
    </source>
</evidence>
<keyword evidence="9" id="KW-0902">Two-component regulatory system</keyword>
<evidence type="ECO:0000256" key="2">
    <source>
        <dbReference type="ARBA" id="ARBA00004236"/>
    </source>
</evidence>
<dbReference type="EC" id="2.7.13.3" evidence="3"/>
<dbReference type="InterPro" id="IPR004358">
    <property type="entry name" value="Sig_transdc_His_kin-like_C"/>
</dbReference>
<dbReference type="Pfam" id="PF00512">
    <property type="entry name" value="HisKA"/>
    <property type="match status" value="1"/>
</dbReference>
<dbReference type="Gene3D" id="6.10.340.10">
    <property type="match status" value="1"/>
</dbReference>
<dbReference type="SUPFAM" id="SSF47384">
    <property type="entry name" value="Homodimeric domain of signal transducing histidine kinase"/>
    <property type="match status" value="1"/>
</dbReference>
<dbReference type="SMART" id="SM00387">
    <property type="entry name" value="HATPase_c"/>
    <property type="match status" value="1"/>
</dbReference>
<keyword evidence="7 13" id="KW-0418">Kinase</keyword>
<dbReference type="SMART" id="SM00388">
    <property type="entry name" value="HisKA"/>
    <property type="match status" value="1"/>
</dbReference>
<dbReference type="PANTHER" id="PTHR45436">
    <property type="entry name" value="SENSOR HISTIDINE KINASE YKOH"/>
    <property type="match status" value="1"/>
</dbReference>
<keyword evidence="4" id="KW-0597">Phosphoprotein</keyword>
<dbReference type="Gene3D" id="3.30.565.10">
    <property type="entry name" value="Histidine kinase-like ATPase, C-terminal domain"/>
    <property type="match status" value="1"/>
</dbReference>
<reference evidence="13" key="1">
    <citation type="submission" date="2021-05" db="EMBL/GenBank/DDBJ databases">
        <authorList>
            <person name="Kaiqin L."/>
            <person name="Jian G."/>
        </authorList>
    </citation>
    <scope>NUCLEOTIDE SEQUENCE</scope>
    <source>
        <strain evidence="13">HDS5</strain>
    </source>
</reference>
<dbReference type="PROSITE" id="PS50885">
    <property type="entry name" value="HAMP"/>
    <property type="match status" value="1"/>
</dbReference>
<dbReference type="KEGG" id="nec:KGD82_25725"/>
<dbReference type="AlphaFoldDB" id="A0A975L9B8"/>
<evidence type="ECO:0000256" key="3">
    <source>
        <dbReference type="ARBA" id="ARBA00012438"/>
    </source>
</evidence>
<dbReference type="InterPro" id="IPR003660">
    <property type="entry name" value="HAMP_dom"/>
</dbReference>
<gene>
    <name evidence="13" type="ORF">KGD82_25725</name>
</gene>
<dbReference type="CDD" id="cd06225">
    <property type="entry name" value="HAMP"/>
    <property type="match status" value="1"/>
</dbReference>
<evidence type="ECO:0000256" key="10">
    <source>
        <dbReference type="ARBA" id="ARBA00023136"/>
    </source>
</evidence>
<organism evidence="13 14">
    <name type="scientific">Nocardiopsis eucommiae</name>
    <dbReference type="NCBI Taxonomy" id="2831970"/>
    <lineage>
        <taxon>Bacteria</taxon>
        <taxon>Bacillati</taxon>
        <taxon>Actinomycetota</taxon>
        <taxon>Actinomycetes</taxon>
        <taxon>Streptosporangiales</taxon>
        <taxon>Nocardiopsidaceae</taxon>
        <taxon>Nocardiopsis</taxon>
    </lineage>
</organism>
<dbReference type="PROSITE" id="PS50109">
    <property type="entry name" value="HIS_KIN"/>
    <property type="match status" value="1"/>
</dbReference>
<dbReference type="GO" id="GO:0000155">
    <property type="term" value="F:phosphorelay sensor kinase activity"/>
    <property type="evidence" value="ECO:0007669"/>
    <property type="project" value="InterPro"/>
</dbReference>
<protein>
    <recommendedName>
        <fullName evidence="3">histidine kinase</fullName>
        <ecNumber evidence="3">2.7.13.3</ecNumber>
    </recommendedName>
</protein>
<evidence type="ECO:0000259" key="12">
    <source>
        <dbReference type="PROSITE" id="PS50885"/>
    </source>
</evidence>
<evidence type="ECO:0000256" key="8">
    <source>
        <dbReference type="ARBA" id="ARBA00022989"/>
    </source>
</evidence>
<dbReference type="InterPro" id="IPR036097">
    <property type="entry name" value="HisK_dim/P_sf"/>
</dbReference>
<sequence length="467" mass="49931">MLRRLLTILLPVAFVLVGAVLVPMATVIAQQQTQAVYVDRLGDAGRFASLAGTALQAERSNALTQEMSRYEQLYGIPVVLVAPDGEVIAGSGGTDRMRALVADVGMGSVITVALAGERPEPPTTVWPWRSDPLVIAEPIGRDSEVAGAVVLVSPTDVLSEDILTTWGWMALFSIVPLGLLVAASLPLSRWVLQPIHRLDAATTAVTSGDLDVHVDAERGPPELRRLTDSFNTMVGVVRRALERQRSFVSEASHQLRNPLASLRLSVENLSPYLKGAEAREAHAIAIDEATVMHRMLNSLLAATRLESVTGTEVVEVTGVVDTRVARWKALGESRGMEVTTDLPDHLWAHAPAGGLGSILDELVSNALRLSGGTRIEVRAEDGEQVRIGVLDNGVGLPKEEREAALDRFWRSPRHQNTEGTGLGLPIVADLVRESGGRLNLGDGLADQGRRGFGVVITLPPAAPPEDG</sequence>
<keyword evidence="8" id="KW-1133">Transmembrane helix</keyword>
<evidence type="ECO:0000256" key="4">
    <source>
        <dbReference type="ARBA" id="ARBA00022553"/>
    </source>
</evidence>
<comment type="subcellular location">
    <subcellularLocation>
        <location evidence="2">Cell membrane</location>
    </subcellularLocation>
</comment>
<dbReference type="SUPFAM" id="SSF158472">
    <property type="entry name" value="HAMP domain-like"/>
    <property type="match status" value="1"/>
</dbReference>
<dbReference type="SMART" id="SM00304">
    <property type="entry name" value="HAMP"/>
    <property type="match status" value="1"/>
</dbReference>
<evidence type="ECO:0000313" key="13">
    <source>
        <dbReference type="EMBL" id="QVJ01410.1"/>
    </source>
</evidence>
<feature type="domain" description="Histidine kinase" evidence="11">
    <location>
        <begin position="250"/>
        <end position="462"/>
    </location>
</feature>
<dbReference type="InterPro" id="IPR005467">
    <property type="entry name" value="His_kinase_dom"/>
</dbReference>
<keyword evidence="5" id="KW-0808">Transferase</keyword>
<dbReference type="Proteomes" id="UP000682416">
    <property type="component" value="Chromosome"/>
</dbReference>
<keyword evidence="10" id="KW-0472">Membrane</keyword>
<name>A0A975L9B8_9ACTN</name>
<dbReference type="CDD" id="cd00082">
    <property type="entry name" value="HisKA"/>
    <property type="match status" value="1"/>
</dbReference>
<dbReference type="InterPro" id="IPR036890">
    <property type="entry name" value="HATPase_C_sf"/>
</dbReference>
<comment type="catalytic activity">
    <reaction evidence="1">
        <text>ATP + protein L-histidine = ADP + protein N-phospho-L-histidine.</text>
        <dbReference type="EC" id="2.7.13.3"/>
    </reaction>
</comment>
<evidence type="ECO:0000259" key="11">
    <source>
        <dbReference type="PROSITE" id="PS50109"/>
    </source>
</evidence>
<dbReference type="InterPro" id="IPR050428">
    <property type="entry name" value="TCS_sensor_his_kinase"/>
</dbReference>
<dbReference type="CDD" id="cd00075">
    <property type="entry name" value="HATPase"/>
    <property type="match status" value="1"/>
</dbReference>
<keyword evidence="6" id="KW-0812">Transmembrane</keyword>
<dbReference type="PRINTS" id="PR00344">
    <property type="entry name" value="BCTRLSENSOR"/>
</dbReference>
<dbReference type="SUPFAM" id="SSF55874">
    <property type="entry name" value="ATPase domain of HSP90 chaperone/DNA topoisomerase II/histidine kinase"/>
    <property type="match status" value="1"/>
</dbReference>
<dbReference type="InterPro" id="IPR003661">
    <property type="entry name" value="HisK_dim/P_dom"/>
</dbReference>
<evidence type="ECO:0000256" key="5">
    <source>
        <dbReference type="ARBA" id="ARBA00022679"/>
    </source>
</evidence>